<feature type="transmembrane region" description="Helical" evidence="1">
    <location>
        <begin position="167"/>
        <end position="184"/>
    </location>
</feature>
<dbReference type="KEGG" id="mtt:Ftrac_1302"/>
<dbReference type="OrthoDB" id="9809782at2"/>
<feature type="transmembrane region" description="Helical" evidence="1">
    <location>
        <begin position="289"/>
        <end position="309"/>
    </location>
</feature>
<keyword evidence="4" id="KW-1185">Reference proteome</keyword>
<dbReference type="STRING" id="643867.Ftrac_1302"/>
<evidence type="ECO:0000259" key="2">
    <source>
        <dbReference type="Pfam" id="PF01757"/>
    </source>
</evidence>
<feature type="transmembrane region" description="Helical" evidence="1">
    <location>
        <begin position="91"/>
        <end position="113"/>
    </location>
</feature>
<accession>E4TLH2</accession>
<dbReference type="GO" id="GO:0016747">
    <property type="term" value="F:acyltransferase activity, transferring groups other than amino-acyl groups"/>
    <property type="evidence" value="ECO:0007669"/>
    <property type="project" value="InterPro"/>
</dbReference>
<feature type="transmembrane region" description="Helical" evidence="1">
    <location>
        <begin position="58"/>
        <end position="75"/>
    </location>
</feature>
<reference evidence="3 4" key="1">
    <citation type="journal article" date="2011" name="Stand. Genomic Sci.">
        <title>Complete genome sequence of Marivirga tractuosa type strain (H-43).</title>
        <authorList>
            <person name="Pagani I."/>
            <person name="Chertkov O."/>
            <person name="Lapidus A."/>
            <person name="Lucas S."/>
            <person name="Del Rio T.G."/>
            <person name="Tice H."/>
            <person name="Copeland A."/>
            <person name="Cheng J.F."/>
            <person name="Nolan M."/>
            <person name="Saunders E."/>
            <person name="Pitluck S."/>
            <person name="Held B."/>
            <person name="Goodwin L."/>
            <person name="Liolios K."/>
            <person name="Ovchinikova G."/>
            <person name="Ivanova N."/>
            <person name="Mavromatis K."/>
            <person name="Pati A."/>
            <person name="Chen A."/>
            <person name="Palaniappan K."/>
            <person name="Land M."/>
            <person name="Hauser L."/>
            <person name="Jeffries C.D."/>
            <person name="Detter J.C."/>
            <person name="Han C."/>
            <person name="Tapia R."/>
            <person name="Ngatchou-Djao O.D."/>
            <person name="Rohde M."/>
            <person name="Goker M."/>
            <person name="Spring S."/>
            <person name="Sikorski J."/>
            <person name="Woyke T."/>
            <person name="Bristow J."/>
            <person name="Eisen J.A."/>
            <person name="Markowitz V."/>
            <person name="Hugenholtz P."/>
            <person name="Klenk H.P."/>
            <person name="Kyrpides N.C."/>
        </authorList>
    </citation>
    <scope>NUCLEOTIDE SEQUENCE [LARGE SCALE GENOMIC DNA]</scope>
    <source>
        <strain evidence="4">ATCC 23168 / DSM 4126 / NBRC 15989 / NCIMB 1408 / VKM B-1430 / H-43</strain>
    </source>
</reference>
<keyword evidence="1" id="KW-0472">Membrane</keyword>
<feature type="domain" description="Acyltransferase 3" evidence="2">
    <location>
        <begin position="7"/>
        <end position="330"/>
    </location>
</feature>
<keyword evidence="3" id="KW-0012">Acyltransferase</keyword>
<dbReference type="RefSeq" id="WP_013453442.1">
    <property type="nucleotide sequence ID" value="NC_014759.1"/>
</dbReference>
<sequence>MLSERRYDIDWLRVIAIGLLLIYHIAIGFQPWGVFIGFIQNDKSLEWIWTPMSMLNVWRIPLLFFVSGMGVYFAIQRRSWKGLLLERSKRILLPFVFGMLVIVPLHVWLWQYYYHQDLSFMLNPAHLWFLGNIFIYVLIFTPLFFYLKSKQQSKLLSVLNKFMAKPIALLVLMIPFITEGLLVQPENFELYAMTPHGFWLGMLAFLTGFSCVYSGQNFWQNVTKLRWATLAIAFTLYLLRIQGVTSDLLNYFIPVESILWIFTVFGFGHKYLNHPSKALTYLSKAAYPIYIIHMFFLYLASLVIFPLGIQPFAKLVAVILATFAGCFISYEFLIRRISWIRPLFGLKEKLSSSKNSVTQKNELKLGSYE</sequence>
<dbReference type="AlphaFoldDB" id="E4TLH2"/>
<feature type="transmembrane region" description="Helical" evidence="1">
    <location>
        <begin position="196"/>
        <end position="213"/>
    </location>
</feature>
<dbReference type="eggNOG" id="COG1835">
    <property type="taxonomic scope" value="Bacteria"/>
</dbReference>
<dbReference type="EMBL" id="CP002349">
    <property type="protein sequence ID" value="ADR21293.1"/>
    <property type="molecule type" value="Genomic_DNA"/>
</dbReference>
<dbReference type="InterPro" id="IPR002656">
    <property type="entry name" value="Acyl_transf_3_dom"/>
</dbReference>
<keyword evidence="3" id="KW-0808">Transferase</keyword>
<protein>
    <submittedName>
        <fullName evidence="3">Acyltransferase family protein</fullName>
    </submittedName>
</protein>
<name>E4TLH2_MARTH</name>
<gene>
    <name evidence="3" type="ordered locus">Ftrac_1302</name>
</gene>
<feature type="transmembrane region" description="Helical" evidence="1">
    <location>
        <begin position="248"/>
        <end position="268"/>
    </location>
</feature>
<feature type="transmembrane region" description="Helical" evidence="1">
    <location>
        <begin position="315"/>
        <end position="334"/>
    </location>
</feature>
<keyword evidence="1" id="KW-0812">Transmembrane</keyword>
<dbReference type="Pfam" id="PF01757">
    <property type="entry name" value="Acyl_transf_3"/>
    <property type="match status" value="1"/>
</dbReference>
<evidence type="ECO:0000313" key="4">
    <source>
        <dbReference type="Proteomes" id="UP000008720"/>
    </source>
</evidence>
<feature type="transmembrane region" description="Helical" evidence="1">
    <location>
        <begin position="225"/>
        <end position="242"/>
    </location>
</feature>
<feature type="transmembrane region" description="Helical" evidence="1">
    <location>
        <begin position="12"/>
        <end position="38"/>
    </location>
</feature>
<dbReference type="Proteomes" id="UP000008720">
    <property type="component" value="Chromosome"/>
</dbReference>
<dbReference type="HOGENOM" id="CLU_036182_0_0_10"/>
<proteinExistence type="predicted"/>
<dbReference type="InterPro" id="IPR050623">
    <property type="entry name" value="Glucan_succinyl_AcylTrfase"/>
</dbReference>
<feature type="transmembrane region" description="Helical" evidence="1">
    <location>
        <begin position="125"/>
        <end position="147"/>
    </location>
</feature>
<dbReference type="PANTHER" id="PTHR36927">
    <property type="entry name" value="BLR4337 PROTEIN"/>
    <property type="match status" value="1"/>
</dbReference>
<keyword evidence="1" id="KW-1133">Transmembrane helix</keyword>
<evidence type="ECO:0000313" key="3">
    <source>
        <dbReference type="EMBL" id="ADR21293.1"/>
    </source>
</evidence>
<dbReference type="PANTHER" id="PTHR36927:SF3">
    <property type="entry name" value="GLUCANS BIOSYNTHESIS PROTEIN C"/>
    <property type="match status" value="1"/>
</dbReference>
<evidence type="ECO:0000256" key="1">
    <source>
        <dbReference type="SAM" id="Phobius"/>
    </source>
</evidence>
<organism evidence="3 4">
    <name type="scientific">Marivirga tractuosa (strain ATCC 23168 / DSM 4126 / NBRC 15989 / NCIMB 1408 / VKM B-1430 / H-43)</name>
    <name type="common">Microscilla tractuosa</name>
    <name type="synonym">Flexibacter tractuosus</name>
    <dbReference type="NCBI Taxonomy" id="643867"/>
    <lineage>
        <taxon>Bacteria</taxon>
        <taxon>Pseudomonadati</taxon>
        <taxon>Bacteroidota</taxon>
        <taxon>Cytophagia</taxon>
        <taxon>Cytophagales</taxon>
        <taxon>Marivirgaceae</taxon>
        <taxon>Marivirga</taxon>
    </lineage>
</organism>